<dbReference type="AlphaFoldDB" id="A0A1I7S3U0"/>
<dbReference type="Proteomes" id="UP000582659">
    <property type="component" value="Unassembled WGS sequence"/>
</dbReference>
<proteinExistence type="predicted"/>
<name>A0A1I7S3U0_BURXY</name>
<reference evidence="4" key="1">
    <citation type="submission" date="2016-11" db="UniProtKB">
        <authorList>
            <consortium name="WormBaseParasite"/>
        </authorList>
    </citation>
    <scope>IDENTIFICATION</scope>
</reference>
<dbReference type="WBParaSite" id="BXY_0767100.1">
    <property type="protein sequence ID" value="BXY_0767100.1"/>
    <property type="gene ID" value="BXY_0767100"/>
</dbReference>
<protein>
    <submittedName>
        <fullName evidence="1">(pine wood nematode) hypothetical protein</fullName>
    </submittedName>
</protein>
<evidence type="ECO:0000313" key="1">
    <source>
        <dbReference type="EMBL" id="CAD5226930.1"/>
    </source>
</evidence>
<organism evidence="2 4">
    <name type="scientific">Bursaphelenchus xylophilus</name>
    <name type="common">Pinewood nematode worm</name>
    <name type="synonym">Aphelenchoides xylophilus</name>
    <dbReference type="NCBI Taxonomy" id="6326"/>
    <lineage>
        <taxon>Eukaryota</taxon>
        <taxon>Metazoa</taxon>
        <taxon>Ecdysozoa</taxon>
        <taxon>Nematoda</taxon>
        <taxon>Chromadorea</taxon>
        <taxon>Rhabditida</taxon>
        <taxon>Tylenchina</taxon>
        <taxon>Tylenchomorpha</taxon>
        <taxon>Aphelenchoidea</taxon>
        <taxon>Aphelenchoididae</taxon>
        <taxon>Bursaphelenchus</taxon>
    </lineage>
</organism>
<evidence type="ECO:0000313" key="4">
    <source>
        <dbReference type="WBParaSite" id="BXY_0767100.1"/>
    </source>
</evidence>
<sequence>MYNNLDNLMPGGNRKQMAPFDAKCFVFVRLSHGFRISHDLDRRAQRASDPDVRLVSPVPLDQLGDLHDQRILL</sequence>
<keyword evidence="3" id="KW-1185">Reference proteome</keyword>
<dbReference type="EMBL" id="CAJFDI010000004">
    <property type="protein sequence ID" value="CAD5226930.1"/>
    <property type="molecule type" value="Genomic_DNA"/>
</dbReference>
<gene>
    <name evidence="1" type="ORF">BXYJ_LOCUS9475</name>
</gene>
<dbReference type="EMBL" id="CAJFCV020000004">
    <property type="protein sequence ID" value="CAG9116512.1"/>
    <property type="molecule type" value="Genomic_DNA"/>
</dbReference>
<dbReference type="Proteomes" id="UP000095284">
    <property type="component" value="Unplaced"/>
</dbReference>
<accession>A0A1I7S3U0</accession>
<dbReference type="Proteomes" id="UP000659654">
    <property type="component" value="Unassembled WGS sequence"/>
</dbReference>
<evidence type="ECO:0000313" key="3">
    <source>
        <dbReference type="Proteomes" id="UP000659654"/>
    </source>
</evidence>
<evidence type="ECO:0000313" key="2">
    <source>
        <dbReference type="Proteomes" id="UP000095284"/>
    </source>
</evidence>
<reference evidence="1" key="2">
    <citation type="submission" date="2020-09" db="EMBL/GenBank/DDBJ databases">
        <authorList>
            <person name="Kikuchi T."/>
        </authorList>
    </citation>
    <scope>NUCLEOTIDE SEQUENCE</scope>
    <source>
        <strain evidence="1">Ka4C1</strain>
    </source>
</reference>